<reference evidence="1 2" key="1">
    <citation type="journal article" date="2018" name="Front. Plant Sci.">
        <title>Red Clover (Trifolium pratense) and Zigzag Clover (T. medium) - A Picture of Genomic Similarities and Differences.</title>
        <authorList>
            <person name="Dluhosova J."/>
            <person name="Istvanek J."/>
            <person name="Nedelnik J."/>
            <person name="Repkova J."/>
        </authorList>
    </citation>
    <scope>NUCLEOTIDE SEQUENCE [LARGE SCALE GENOMIC DNA]</scope>
    <source>
        <strain evidence="2">cv. 10/8</strain>
        <tissue evidence="1">Leaf</tissue>
    </source>
</reference>
<feature type="non-terminal residue" evidence="1">
    <location>
        <position position="1"/>
    </location>
</feature>
<protein>
    <submittedName>
        <fullName evidence="1">Uncharacterized protein</fullName>
    </submittedName>
</protein>
<sequence>DFKYGLDWDDLLEKNLDIRSGTLGARFNEVIWWSRRCGHCGMVEQATMSIGFNYDDLVIIGATDFGIKSECCAARVSEPSVVRRQLYERWVP</sequence>
<dbReference type="AlphaFoldDB" id="A0A392RX18"/>
<dbReference type="EMBL" id="LXQA010283019">
    <property type="protein sequence ID" value="MCI40707.1"/>
    <property type="molecule type" value="Genomic_DNA"/>
</dbReference>
<evidence type="ECO:0000313" key="1">
    <source>
        <dbReference type="EMBL" id="MCI40707.1"/>
    </source>
</evidence>
<dbReference type="Proteomes" id="UP000265520">
    <property type="component" value="Unassembled WGS sequence"/>
</dbReference>
<comment type="caution">
    <text evidence="1">The sequence shown here is derived from an EMBL/GenBank/DDBJ whole genome shotgun (WGS) entry which is preliminary data.</text>
</comment>
<evidence type="ECO:0000313" key="2">
    <source>
        <dbReference type="Proteomes" id="UP000265520"/>
    </source>
</evidence>
<keyword evidence="2" id="KW-1185">Reference proteome</keyword>
<accession>A0A392RX18</accession>
<proteinExistence type="predicted"/>
<organism evidence="1 2">
    <name type="scientific">Trifolium medium</name>
    <dbReference type="NCBI Taxonomy" id="97028"/>
    <lineage>
        <taxon>Eukaryota</taxon>
        <taxon>Viridiplantae</taxon>
        <taxon>Streptophyta</taxon>
        <taxon>Embryophyta</taxon>
        <taxon>Tracheophyta</taxon>
        <taxon>Spermatophyta</taxon>
        <taxon>Magnoliopsida</taxon>
        <taxon>eudicotyledons</taxon>
        <taxon>Gunneridae</taxon>
        <taxon>Pentapetalae</taxon>
        <taxon>rosids</taxon>
        <taxon>fabids</taxon>
        <taxon>Fabales</taxon>
        <taxon>Fabaceae</taxon>
        <taxon>Papilionoideae</taxon>
        <taxon>50 kb inversion clade</taxon>
        <taxon>NPAAA clade</taxon>
        <taxon>Hologalegina</taxon>
        <taxon>IRL clade</taxon>
        <taxon>Trifolieae</taxon>
        <taxon>Trifolium</taxon>
    </lineage>
</organism>
<name>A0A392RX18_9FABA</name>